<feature type="region of interest" description="Disordered" evidence="1">
    <location>
        <begin position="148"/>
        <end position="167"/>
    </location>
</feature>
<evidence type="ECO:0000256" key="1">
    <source>
        <dbReference type="SAM" id="MobiDB-lite"/>
    </source>
</evidence>
<feature type="region of interest" description="Disordered" evidence="1">
    <location>
        <begin position="173"/>
        <end position="192"/>
    </location>
</feature>
<dbReference type="EMBL" id="NBIV01000178">
    <property type="protein sequence ID" value="PXF42062.1"/>
    <property type="molecule type" value="Genomic_DNA"/>
</dbReference>
<feature type="region of interest" description="Disordered" evidence="1">
    <location>
        <begin position="399"/>
        <end position="438"/>
    </location>
</feature>
<dbReference type="AlphaFoldDB" id="A0A2V3IJ16"/>
<protein>
    <submittedName>
        <fullName evidence="2">Uncharacterized protein</fullName>
    </submittedName>
</protein>
<feature type="compositionally biased region" description="Low complexity" evidence="1">
    <location>
        <begin position="275"/>
        <end position="289"/>
    </location>
</feature>
<dbReference type="Proteomes" id="UP000247409">
    <property type="component" value="Unassembled WGS sequence"/>
</dbReference>
<feature type="compositionally biased region" description="Acidic residues" evidence="1">
    <location>
        <begin position="611"/>
        <end position="622"/>
    </location>
</feature>
<feature type="region of interest" description="Disordered" evidence="1">
    <location>
        <begin position="317"/>
        <end position="353"/>
    </location>
</feature>
<accession>A0A2V3IJ16</accession>
<feature type="compositionally biased region" description="Low complexity" evidence="1">
    <location>
        <begin position="14"/>
        <end position="25"/>
    </location>
</feature>
<sequence>MVSERFPASPSPSRPAQQASRIPRPSARRASRSGEPSVTTRTPSRIHARPNAAHPADPSRRVMKAATDVATPNRLSALPTAARRHSGADAHVRPPRTHSTATPRAATSTRLRTPAKDRLDPARLPVKSPRVLPDRGTANLAAAVTPSPARAPLQASPYARRTSSGAARTTVNRKLNMGDPSPRRLSGASAAVRGNVTKPRTTSTFMADRRDGKSGAVGTATVKGARRESLTTTMDTIAARRESLKARRESLAARREAAMKARRDSLPDRKDPVPARAEGAAGAVGATASARRDSLTGRRESLAARREALAARRESLAARRDSLNARRQSVNARRDSLNARRESLNARRESLNARRDSLAAKGDILTARRDSTSARRVSGGNARGQNGMTALESFRAARRASLQADENDNQNVLRGENDKPASPTIQKGAADSGLADRPSECVTFPDRLDPIVPTGSAFTPARRERRVSDRFNDANINLEHVERLRVSLGGRRSIGPNDQMPEEVPQLRRHSLESYNEDGTLRTAEEYAAYQREKEQKEQREAATNHTSFVQHFDPDSVLKRQRSPLRSIEANTDGVKSTEWLSHKVGTEASKRASMMAVPDIDDEKAGWPTDDEEVEDLGAW</sequence>
<feature type="region of interest" description="Disordered" evidence="1">
    <location>
        <begin position="587"/>
        <end position="622"/>
    </location>
</feature>
<feature type="region of interest" description="Disordered" evidence="1">
    <location>
        <begin position="530"/>
        <end position="552"/>
    </location>
</feature>
<evidence type="ECO:0000313" key="2">
    <source>
        <dbReference type="EMBL" id="PXF42062.1"/>
    </source>
</evidence>
<reference evidence="2 3" key="1">
    <citation type="journal article" date="2018" name="Mol. Biol. Evol.">
        <title>Analysis of the draft genome of the red seaweed Gracilariopsis chorda provides insights into genome size evolution in Rhodophyta.</title>
        <authorList>
            <person name="Lee J."/>
            <person name="Yang E.C."/>
            <person name="Graf L."/>
            <person name="Yang J.H."/>
            <person name="Qiu H."/>
            <person name="Zel Zion U."/>
            <person name="Chan C.X."/>
            <person name="Stephens T.G."/>
            <person name="Weber A.P.M."/>
            <person name="Boo G.H."/>
            <person name="Boo S.M."/>
            <person name="Kim K.M."/>
            <person name="Shin Y."/>
            <person name="Jung M."/>
            <person name="Lee S.J."/>
            <person name="Yim H.S."/>
            <person name="Lee J.H."/>
            <person name="Bhattacharya D."/>
            <person name="Yoon H.S."/>
        </authorList>
    </citation>
    <scope>NUCLEOTIDE SEQUENCE [LARGE SCALE GENOMIC DNA]</scope>
    <source>
        <strain evidence="2 3">SKKU-2015</strain>
        <tissue evidence="2">Whole body</tissue>
    </source>
</reference>
<comment type="caution">
    <text evidence="2">The sequence shown here is derived from an EMBL/GenBank/DDBJ whole genome shotgun (WGS) entry which is preliminary data.</text>
</comment>
<feature type="compositionally biased region" description="Basic and acidic residues" evidence="1">
    <location>
        <begin position="332"/>
        <end position="353"/>
    </location>
</feature>
<dbReference type="OrthoDB" id="11292at2759"/>
<evidence type="ECO:0000313" key="3">
    <source>
        <dbReference type="Proteomes" id="UP000247409"/>
    </source>
</evidence>
<organism evidence="2 3">
    <name type="scientific">Gracilariopsis chorda</name>
    <dbReference type="NCBI Taxonomy" id="448386"/>
    <lineage>
        <taxon>Eukaryota</taxon>
        <taxon>Rhodophyta</taxon>
        <taxon>Florideophyceae</taxon>
        <taxon>Rhodymeniophycidae</taxon>
        <taxon>Gracilariales</taxon>
        <taxon>Gracilariaceae</taxon>
        <taxon>Gracilariopsis</taxon>
    </lineage>
</organism>
<keyword evidence="3" id="KW-1185">Reference proteome</keyword>
<feature type="region of interest" description="Disordered" evidence="1">
    <location>
        <begin position="1"/>
        <end position="133"/>
    </location>
</feature>
<feature type="compositionally biased region" description="Basic and acidic residues" evidence="1">
    <location>
        <begin position="246"/>
        <end position="273"/>
    </location>
</feature>
<gene>
    <name evidence="2" type="ORF">BWQ96_08230</name>
</gene>
<feature type="compositionally biased region" description="Basic and acidic residues" evidence="1">
    <location>
        <begin position="530"/>
        <end position="543"/>
    </location>
</feature>
<proteinExistence type="predicted"/>
<name>A0A2V3IJ16_9FLOR</name>
<feature type="compositionally biased region" description="Basic and acidic residues" evidence="1">
    <location>
        <begin position="290"/>
        <end position="299"/>
    </location>
</feature>
<feature type="region of interest" description="Disordered" evidence="1">
    <location>
        <begin position="246"/>
        <end position="299"/>
    </location>
</feature>
<feature type="compositionally biased region" description="Low complexity" evidence="1">
    <location>
        <begin position="97"/>
        <end position="112"/>
    </location>
</feature>